<dbReference type="InterPro" id="IPR036390">
    <property type="entry name" value="WH_DNA-bd_sf"/>
</dbReference>
<protein>
    <submittedName>
        <fullName evidence="6">Crp/Fnr family transcriptional regulator</fullName>
    </submittedName>
</protein>
<proteinExistence type="predicted"/>
<evidence type="ECO:0000313" key="6">
    <source>
        <dbReference type="EMBL" id="TJY67007.1"/>
    </source>
</evidence>
<dbReference type="Gene3D" id="1.10.10.10">
    <property type="entry name" value="Winged helix-like DNA-binding domain superfamily/Winged helix DNA-binding domain"/>
    <property type="match status" value="1"/>
</dbReference>
<dbReference type="InterPro" id="IPR018490">
    <property type="entry name" value="cNMP-bd_dom_sf"/>
</dbReference>
<evidence type="ECO:0000256" key="1">
    <source>
        <dbReference type="ARBA" id="ARBA00023015"/>
    </source>
</evidence>
<dbReference type="PROSITE" id="PS50042">
    <property type="entry name" value="CNMP_BINDING_3"/>
    <property type="match status" value="1"/>
</dbReference>
<evidence type="ECO:0000259" key="5">
    <source>
        <dbReference type="PROSITE" id="PS51063"/>
    </source>
</evidence>
<dbReference type="SUPFAM" id="SSF51206">
    <property type="entry name" value="cAMP-binding domain-like"/>
    <property type="match status" value="1"/>
</dbReference>
<gene>
    <name evidence="6" type="ORF">FAZ19_08920</name>
</gene>
<keyword evidence="1" id="KW-0805">Transcription regulation</keyword>
<dbReference type="SUPFAM" id="SSF46785">
    <property type="entry name" value="Winged helix' DNA-binding domain"/>
    <property type="match status" value="1"/>
</dbReference>
<dbReference type="PROSITE" id="PS51063">
    <property type="entry name" value="HTH_CRP_2"/>
    <property type="match status" value="1"/>
</dbReference>
<dbReference type="GO" id="GO:0003677">
    <property type="term" value="F:DNA binding"/>
    <property type="evidence" value="ECO:0007669"/>
    <property type="project" value="UniProtKB-KW"/>
</dbReference>
<reference evidence="6 7" key="1">
    <citation type="submission" date="2019-04" db="EMBL/GenBank/DDBJ databases">
        <title>Sphingobacterium olei sp. nov., isolated from oil-contaminated soil.</title>
        <authorList>
            <person name="Liu B."/>
        </authorList>
    </citation>
    <scope>NUCLEOTIDE SEQUENCE [LARGE SCALE GENOMIC DNA]</scope>
    <source>
        <strain evidence="6 7">Y3L14</strain>
    </source>
</reference>
<dbReference type="AlphaFoldDB" id="A0A4U0H5H5"/>
<dbReference type="Gene3D" id="2.60.120.10">
    <property type="entry name" value="Jelly Rolls"/>
    <property type="match status" value="1"/>
</dbReference>
<dbReference type="CDD" id="cd00038">
    <property type="entry name" value="CAP_ED"/>
    <property type="match status" value="1"/>
</dbReference>
<dbReference type="EMBL" id="SUKA01000002">
    <property type="protein sequence ID" value="TJY67007.1"/>
    <property type="molecule type" value="Genomic_DNA"/>
</dbReference>
<dbReference type="OrthoDB" id="9127033at2"/>
<dbReference type="PANTHER" id="PTHR24567">
    <property type="entry name" value="CRP FAMILY TRANSCRIPTIONAL REGULATORY PROTEIN"/>
    <property type="match status" value="1"/>
</dbReference>
<sequence>MKKSKKNCDLKSCFMCRLAIDDWKHSIDLNRKNLLFKKGEQIIHEGDPVNGIYFVYNGKVKVHKKWGEKEIIIRFACNGDIIGHRGLGSQNSIFPISATALETTTVCFIELDFFLSTLKVNTELTYQLMLFFADELKSSESKMLNLAHMLVKERIILAILNLEEQFGINEAGFIDVNLSRQNLADFAGTTYETVFRTLNDLSAKNLILTEGRSIRIKEHGELKKLVESSL</sequence>
<dbReference type="GO" id="GO:0003700">
    <property type="term" value="F:DNA-binding transcription factor activity"/>
    <property type="evidence" value="ECO:0007669"/>
    <property type="project" value="TreeGrafter"/>
</dbReference>
<dbReference type="SMART" id="SM00419">
    <property type="entry name" value="HTH_CRP"/>
    <property type="match status" value="1"/>
</dbReference>
<dbReference type="Pfam" id="PF00027">
    <property type="entry name" value="cNMP_binding"/>
    <property type="match status" value="1"/>
</dbReference>
<dbReference type="InterPro" id="IPR036388">
    <property type="entry name" value="WH-like_DNA-bd_sf"/>
</dbReference>
<feature type="domain" description="HTH crp-type" evidence="5">
    <location>
        <begin position="149"/>
        <end position="220"/>
    </location>
</feature>
<dbReference type="InterPro" id="IPR014710">
    <property type="entry name" value="RmlC-like_jellyroll"/>
</dbReference>
<dbReference type="SMART" id="SM00100">
    <property type="entry name" value="cNMP"/>
    <property type="match status" value="1"/>
</dbReference>
<evidence type="ECO:0000256" key="3">
    <source>
        <dbReference type="ARBA" id="ARBA00023163"/>
    </source>
</evidence>
<dbReference type="InterPro" id="IPR012318">
    <property type="entry name" value="HTH_CRP"/>
</dbReference>
<comment type="caution">
    <text evidence="6">The sequence shown here is derived from an EMBL/GenBank/DDBJ whole genome shotgun (WGS) entry which is preliminary data.</text>
</comment>
<feature type="domain" description="Cyclic nucleotide-binding" evidence="4">
    <location>
        <begin position="36"/>
        <end position="135"/>
    </location>
</feature>
<evidence type="ECO:0000256" key="2">
    <source>
        <dbReference type="ARBA" id="ARBA00023125"/>
    </source>
</evidence>
<dbReference type="Proteomes" id="UP000309872">
    <property type="component" value="Unassembled WGS sequence"/>
</dbReference>
<dbReference type="GO" id="GO:0005829">
    <property type="term" value="C:cytosol"/>
    <property type="evidence" value="ECO:0007669"/>
    <property type="project" value="TreeGrafter"/>
</dbReference>
<dbReference type="PANTHER" id="PTHR24567:SF28">
    <property type="entry name" value="LISTERIOLYSIN REGULATORY PROTEIN"/>
    <property type="match status" value="1"/>
</dbReference>
<name>A0A4U0H5H5_9SPHI</name>
<dbReference type="PRINTS" id="PR00034">
    <property type="entry name" value="HTHCRP"/>
</dbReference>
<keyword evidence="2" id="KW-0238">DNA-binding</keyword>
<accession>A0A4U0H5H5</accession>
<dbReference type="RefSeq" id="WP_136820355.1">
    <property type="nucleotide sequence ID" value="NZ_BMJX01000002.1"/>
</dbReference>
<dbReference type="InterPro" id="IPR050397">
    <property type="entry name" value="Env_Response_Regulators"/>
</dbReference>
<keyword evidence="3" id="KW-0804">Transcription</keyword>
<dbReference type="Pfam" id="PF13545">
    <property type="entry name" value="HTH_Crp_2"/>
    <property type="match status" value="1"/>
</dbReference>
<evidence type="ECO:0000259" key="4">
    <source>
        <dbReference type="PROSITE" id="PS50042"/>
    </source>
</evidence>
<keyword evidence="7" id="KW-1185">Reference proteome</keyword>
<evidence type="ECO:0000313" key="7">
    <source>
        <dbReference type="Proteomes" id="UP000309872"/>
    </source>
</evidence>
<dbReference type="InterPro" id="IPR000595">
    <property type="entry name" value="cNMP-bd_dom"/>
</dbReference>
<organism evidence="6 7">
    <name type="scientific">Sphingobacterium alkalisoli</name>
    <dbReference type="NCBI Taxonomy" id="1874115"/>
    <lineage>
        <taxon>Bacteria</taxon>
        <taxon>Pseudomonadati</taxon>
        <taxon>Bacteroidota</taxon>
        <taxon>Sphingobacteriia</taxon>
        <taxon>Sphingobacteriales</taxon>
        <taxon>Sphingobacteriaceae</taxon>
        <taxon>Sphingobacterium</taxon>
    </lineage>
</organism>